<sequence length="296" mass="33221">MDSSDCETLVEDEVTFKEFLEMYYTALGFSGENDFRFDSLESIHETSFLMSDIYSYRTASGTCPRNFLPNERHILISNSERHVVYKTSTAYPFLQRVNPCLPPIYQQRVKYPYKIVNGTELYVSPFAIIVNAYSKLVDRNFKKIVPAGVFAPVYGETLDEFRNGLRTLMQEIFYLPAGHPFCSTLGLPQSDETIQDRYDTGTTMKGSHSDGCDSGDPECPEQDQTESSDEASQDRESSDNEDNNELSASGPFFGLTPQDIQTAAQKSVDPRVDADQRIMAALMLGGMLRSGLKVSD</sequence>
<dbReference type="EMBL" id="JAYKXP010000236">
    <property type="protein sequence ID" value="KAK7018001.1"/>
    <property type="molecule type" value="Genomic_DNA"/>
</dbReference>
<feature type="compositionally biased region" description="Acidic residues" evidence="1">
    <location>
        <begin position="213"/>
        <end position="231"/>
    </location>
</feature>
<feature type="region of interest" description="Disordered" evidence="1">
    <location>
        <begin position="197"/>
        <end position="271"/>
    </location>
</feature>
<organism evidence="2 3">
    <name type="scientific">Paramarasmius palmivorus</name>
    <dbReference type="NCBI Taxonomy" id="297713"/>
    <lineage>
        <taxon>Eukaryota</taxon>
        <taxon>Fungi</taxon>
        <taxon>Dikarya</taxon>
        <taxon>Basidiomycota</taxon>
        <taxon>Agaricomycotina</taxon>
        <taxon>Agaricomycetes</taxon>
        <taxon>Agaricomycetidae</taxon>
        <taxon>Agaricales</taxon>
        <taxon>Marasmiineae</taxon>
        <taxon>Marasmiaceae</taxon>
        <taxon>Paramarasmius</taxon>
    </lineage>
</organism>
<evidence type="ECO:0000256" key="1">
    <source>
        <dbReference type="SAM" id="MobiDB-lite"/>
    </source>
</evidence>
<reference evidence="2 3" key="1">
    <citation type="submission" date="2024-01" db="EMBL/GenBank/DDBJ databases">
        <title>A draft genome for a cacao thread blight-causing isolate of Paramarasmius palmivorus.</title>
        <authorList>
            <person name="Baruah I.K."/>
            <person name="Bukari Y."/>
            <person name="Amoako-Attah I."/>
            <person name="Meinhardt L.W."/>
            <person name="Bailey B.A."/>
            <person name="Cohen S.P."/>
        </authorList>
    </citation>
    <scope>NUCLEOTIDE SEQUENCE [LARGE SCALE GENOMIC DNA]</scope>
    <source>
        <strain evidence="2 3">GH-12</strain>
    </source>
</reference>
<gene>
    <name evidence="2" type="ORF">VNI00_018456</name>
</gene>
<comment type="caution">
    <text evidence="2">The sequence shown here is derived from an EMBL/GenBank/DDBJ whole genome shotgun (WGS) entry which is preliminary data.</text>
</comment>
<dbReference type="AlphaFoldDB" id="A0AAW0AWL0"/>
<proteinExistence type="predicted"/>
<evidence type="ECO:0000313" key="2">
    <source>
        <dbReference type="EMBL" id="KAK7018001.1"/>
    </source>
</evidence>
<evidence type="ECO:0000313" key="3">
    <source>
        <dbReference type="Proteomes" id="UP001383192"/>
    </source>
</evidence>
<name>A0AAW0AWL0_9AGAR</name>
<accession>A0AAW0AWL0</accession>
<dbReference type="Proteomes" id="UP001383192">
    <property type="component" value="Unassembled WGS sequence"/>
</dbReference>
<protein>
    <submittedName>
        <fullName evidence="2">Uncharacterized protein</fullName>
    </submittedName>
</protein>
<keyword evidence="3" id="KW-1185">Reference proteome</keyword>